<dbReference type="Gene3D" id="2.60.200.40">
    <property type="match status" value="1"/>
</dbReference>
<dbReference type="SMART" id="SM00045">
    <property type="entry name" value="DAGKa"/>
    <property type="match status" value="1"/>
</dbReference>
<evidence type="ECO:0000256" key="11">
    <source>
        <dbReference type="ARBA" id="ARBA00023043"/>
    </source>
</evidence>
<keyword evidence="3 13" id="KW-0808">Transferase</keyword>
<dbReference type="InterPro" id="IPR036770">
    <property type="entry name" value="Ankyrin_rpt-contain_sf"/>
</dbReference>
<evidence type="ECO:0000256" key="12">
    <source>
        <dbReference type="PROSITE-ProRule" id="PRU00023"/>
    </source>
</evidence>
<dbReference type="InterPro" id="IPR000756">
    <property type="entry name" value="Diacylglycerol_kin_accessory"/>
</dbReference>
<dbReference type="SUPFAM" id="SSF48403">
    <property type="entry name" value="Ankyrin repeat"/>
    <property type="match status" value="1"/>
</dbReference>
<evidence type="ECO:0000256" key="2">
    <source>
        <dbReference type="ARBA" id="ARBA00009280"/>
    </source>
</evidence>
<dbReference type="Gene3D" id="3.40.50.10330">
    <property type="entry name" value="Probable inorganic polyphosphate/atp-NAD kinase, domain 1"/>
    <property type="match status" value="1"/>
</dbReference>
<evidence type="ECO:0000313" key="16">
    <source>
        <dbReference type="EMBL" id="CAG6576137.1"/>
    </source>
</evidence>
<accession>A0A8D8JTY6</accession>
<feature type="region of interest" description="Disordered" evidence="14">
    <location>
        <begin position="818"/>
        <end position="924"/>
    </location>
</feature>
<dbReference type="GO" id="GO:0008270">
    <property type="term" value="F:zinc ion binding"/>
    <property type="evidence" value="ECO:0007669"/>
    <property type="project" value="UniProtKB-KW"/>
</dbReference>
<dbReference type="PROSITE" id="PS50088">
    <property type="entry name" value="ANK_REPEAT"/>
    <property type="match status" value="2"/>
</dbReference>
<dbReference type="InterPro" id="IPR056383">
    <property type="entry name" value="DGKI-like_dom"/>
</dbReference>
<dbReference type="SMART" id="SM00046">
    <property type="entry name" value="DAGKc"/>
    <property type="match status" value="1"/>
</dbReference>
<dbReference type="InterPro" id="IPR017438">
    <property type="entry name" value="ATP-NAD_kinase_N"/>
</dbReference>
<dbReference type="Pfam" id="PF00130">
    <property type="entry name" value="C1_1"/>
    <property type="match status" value="1"/>
</dbReference>
<dbReference type="CDD" id="cd20855">
    <property type="entry name" value="C1_DGK_typeIV_rpt2"/>
    <property type="match status" value="1"/>
</dbReference>
<evidence type="ECO:0000256" key="10">
    <source>
        <dbReference type="ARBA" id="ARBA00022840"/>
    </source>
</evidence>
<evidence type="ECO:0000256" key="4">
    <source>
        <dbReference type="ARBA" id="ARBA00022723"/>
    </source>
</evidence>
<dbReference type="CDD" id="cd20802">
    <property type="entry name" value="C1_DGK_typeIV_rpt1"/>
    <property type="match status" value="1"/>
</dbReference>
<dbReference type="GO" id="GO:0007200">
    <property type="term" value="P:phospholipase C-activating G protein-coupled receptor signaling pathway"/>
    <property type="evidence" value="ECO:0007669"/>
    <property type="project" value="InterPro"/>
</dbReference>
<evidence type="ECO:0000256" key="7">
    <source>
        <dbReference type="ARBA" id="ARBA00022771"/>
    </source>
</evidence>
<feature type="compositionally biased region" description="Basic residues" evidence="14">
    <location>
        <begin position="25"/>
        <end position="35"/>
    </location>
</feature>
<keyword evidence="8 13" id="KW-0418">Kinase</keyword>
<dbReference type="PROSITE" id="PS50146">
    <property type="entry name" value="DAGK"/>
    <property type="match status" value="1"/>
</dbReference>
<feature type="region of interest" description="Disordered" evidence="14">
    <location>
        <begin position="24"/>
        <end position="43"/>
    </location>
</feature>
<dbReference type="GO" id="GO:0005886">
    <property type="term" value="C:plasma membrane"/>
    <property type="evidence" value="ECO:0007669"/>
    <property type="project" value="TreeGrafter"/>
</dbReference>
<evidence type="ECO:0000256" key="3">
    <source>
        <dbReference type="ARBA" id="ARBA00022679"/>
    </source>
</evidence>
<evidence type="ECO:0000259" key="15">
    <source>
        <dbReference type="PROSITE" id="PS50146"/>
    </source>
</evidence>
<keyword evidence="11 12" id="KW-0040">ANK repeat</keyword>
<dbReference type="Pfam" id="PF12796">
    <property type="entry name" value="Ank_2"/>
    <property type="match status" value="1"/>
</dbReference>
<dbReference type="AlphaFoldDB" id="A0A8D8JTY6"/>
<dbReference type="Pfam" id="PF23578">
    <property type="entry name" value="DGKI"/>
    <property type="match status" value="1"/>
</dbReference>
<dbReference type="GO" id="GO:0010646">
    <property type="term" value="P:regulation of cell communication"/>
    <property type="evidence" value="ECO:0007669"/>
    <property type="project" value="UniProtKB-ARBA"/>
</dbReference>
<reference evidence="16" key="1">
    <citation type="submission" date="2021-05" db="EMBL/GenBank/DDBJ databases">
        <authorList>
            <person name="Alioto T."/>
            <person name="Alioto T."/>
            <person name="Gomez Garrido J."/>
        </authorList>
    </citation>
    <scope>NUCLEOTIDE SEQUENCE</scope>
</reference>
<evidence type="ECO:0000256" key="14">
    <source>
        <dbReference type="SAM" id="MobiDB-lite"/>
    </source>
</evidence>
<dbReference type="InterPro" id="IPR016064">
    <property type="entry name" value="NAD/diacylglycerol_kinase_sf"/>
</dbReference>
<dbReference type="GO" id="GO:0005524">
    <property type="term" value="F:ATP binding"/>
    <property type="evidence" value="ECO:0007669"/>
    <property type="project" value="UniProtKB-KW"/>
</dbReference>
<keyword evidence="5" id="KW-0677">Repeat</keyword>
<dbReference type="SMART" id="SM00248">
    <property type="entry name" value="ANK"/>
    <property type="match status" value="2"/>
</dbReference>
<keyword evidence="6 13" id="KW-0547">Nucleotide-binding</keyword>
<keyword evidence="9" id="KW-0862">Zinc</keyword>
<keyword evidence="4" id="KW-0479">Metal-binding</keyword>
<dbReference type="InterPro" id="IPR001206">
    <property type="entry name" value="Diacylglycerol_kinase_cat_dom"/>
</dbReference>
<dbReference type="GO" id="GO:0043052">
    <property type="term" value="P:thermotaxis"/>
    <property type="evidence" value="ECO:0007669"/>
    <property type="project" value="UniProtKB-ARBA"/>
</dbReference>
<dbReference type="PANTHER" id="PTHR11255">
    <property type="entry name" value="DIACYLGLYCEROL KINASE"/>
    <property type="match status" value="1"/>
</dbReference>
<proteinExistence type="inferred from homology"/>
<dbReference type="EC" id="2.7.1.107" evidence="13"/>
<dbReference type="InterPro" id="IPR002219">
    <property type="entry name" value="PKC_DAG/PE"/>
</dbReference>
<dbReference type="PROSITE" id="PS50297">
    <property type="entry name" value="ANK_REP_REGION"/>
    <property type="match status" value="2"/>
</dbReference>
<dbReference type="EMBL" id="HBUE01189531">
    <property type="protein sequence ID" value="CAG6524455.1"/>
    <property type="molecule type" value="Transcribed_RNA"/>
</dbReference>
<evidence type="ECO:0000256" key="8">
    <source>
        <dbReference type="ARBA" id="ARBA00022777"/>
    </source>
</evidence>
<feature type="repeat" description="ANK" evidence="12">
    <location>
        <begin position="972"/>
        <end position="998"/>
    </location>
</feature>
<feature type="repeat" description="ANK" evidence="12">
    <location>
        <begin position="1008"/>
        <end position="1040"/>
    </location>
</feature>
<feature type="compositionally biased region" description="Basic and acidic residues" evidence="14">
    <location>
        <begin position="902"/>
        <end position="914"/>
    </location>
</feature>
<feature type="compositionally biased region" description="Polar residues" evidence="14">
    <location>
        <begin position="868"/>
        <end position="882"/>
    </location>
</feature>
<keyword evidence="7" id="KW-0863">Zinc-finger</keyword>
<evidence type="ECO:0000256" key="13">
    <source>
        <dbReference type="RuleBase" id="RU361128"/>
    </source>
</evidence>
<name>A0A8D8JTY6_CULPI</name>
<dbReference type="InterPro" id="IPR037607">
    <property type="entry name" value="DGK"/>
</dbReference>
<protein>
    <recommendedName>
        <fullName evidence="13">Diacylglycerol kinase</fullName>
        <shortName evidence="13">DAG kinase</shortName>
        <ecNumber evidence="13">2.7.1.107</ecNumber>
    </recommendedName>
</protein>
<comment type="catalytic activity">
    <reaction evidence="1 13">
        <text>a 1,2-diacyl-sn-glycerol + ATP = a 1,2-diacyl-sn-glycero-3-phosphate + ADP + H(+)</text>
        <dbReference type="Rhea" id="RHEA:10272"/>
        <dbReference type="ChEBI" id="CHEBI:15378"/>
        <dbReference type="ChEBI" id="CHEBI:17815"/>
        <dbReference type="ChEBI" id="CHEBI:30616"/>
        <dbReference type="ChEBI" id="CHEBI:58608"/>
        <dbReference type="ChEBI" id="CHEBI:456216"/>
        <dbReference type="EC" id="2.7.1.107"/>
    </reaction>
</comment>
<evidence type="ECO:0000256" key="1">
    <source>
        <dbReference type="ARBA" id="ARBA00001383"/>
    </source>
</evidence>
<dbReference type="Pfam" id="PF00781">
    <property type="entry name" value="DAGK_cat"/>
    <property type="match status" value="1"/>
</dbReference>
<dbReference type="FunFam" id="1.25.40.20:FF:000204">
    <property type="entry name" value="Diacylglycerol kinase"/>
    <property type="match status" value="1"/>
</dbReference>
<evidence type="ECO:0000256" key="5">
    <source>
        <dbReference type="ARBA" id="ARBA00022737"/>
    </source>
</evidence>
<evidence type="ECO:0000256" key="9">
    <source>
        <dbReference type="ARBA" id="ARBA00022833"/>
    </source>
</evidence>
<feature type="compositionally biased region" description="Basic residues" evidence="14">
    <location>
        <begin position="336"/>
        <end position="351"/>
    </location>
</feature>
<comment type="similarity">
    <text evidence="2 13">Belongs to the eukaryotic diacylglycerol kinase family.</text>
</comment>
<dbReference type="GO" id="GO:0023051">
    <property type="term" value="P:regulation of signaling"/>
    <property type="evidence" value="ECO:0007669"/>
    <property type="project" value="UniProtKB-ARBA"/>
</dbReference>
<feature type="domain" description="DAGKc" evidence="15">
    <location>
        <begin position="370"/>
        <end position="504"/>
    </location>
</feature>
<dbReference type="FunFam" id="2.60.200.40:FF:000012">
    <property type="entry name" value="Diacylglycerol kinase"/>
    <property type="match status" value="1"/>
</dbReference>
<dbReference type="InterPro" id="IPR002110">
    <property type="entry name" value="Ankyrin_rpt"/>
</dbReference>
<dbReference type="EMBL" id="HBUE01295341">
    <property type="protein sequence ID" value="CAG6576137.1"/>
    <property type="molecule type" value="Transcribed_RNA"/>
</dbReference>
<dbReference type="SMART" id="SM00109">
    <property type="entry name" value="C1"/>
    <property type="match status" value="2"/>
</dbReference>
<dbReference type="FunFam" id="3.40.50.10330:FF:000020">
    <property type="entry name" value="Diacylglycerol kinase"/>
    <property type="match status" value="1"/>
</dbReference>
<dbReference type="SUPFAM" id="SSF111331">
    <property type="entry name" value="NAD kinase/diacylglycerol kinase-like"/>
    <property type="match status" value="1"/>
</dbReference>
<dbReference type="EMBL" id="HBUE01037279">
    <property type="protein sequence ID" value="CAG6459312.1"/>
    <property type="molecule type" value="Transcribed_RNA"/>
</dbReference>
<organism evidence="16">
    <name type="scientific">Culex pipiens</name>
    <name type="common">House mosquito</name>
    <dbReference type="NCBI Taxonomy" id="7175"/>
    <lineage>
        <taxon>Eukaryota</taxon>
        <taxon>Metazoa</taxon>
        <taxon>Ecdysozoa</taxon>
        <taxon>Arthropoda</taxon>
        <taxon>Hexapoda</taxon>
        <taxon>Insecta</taxon>
        <taxon>Pterygota</taxon>
        <taxon>Neoptera</taxon>
        <taxon>Endopterygota</taxon>
        <taxon>Diptera</taxon>
        <taxon>Nematocera</taxon>
        <taxon>Culicoidea</taxon>
        <taxon>Culicidae</taxon>
        <taxon>Culicinae</taxon>
        <taxon>Culicini</taxon>
        <taxon>Culex</taxon>
        <taxon>Culex</taxon>
    </lineage>
</organism>
<dbReference type="GO" id="GO:0004143">
    <property type="term" value="F:ATP-dependent diacylglycerol kinase activity"/>
    <property type="evidence" value="ECO:0007669"/>
    <property type="project" value="UniProtKB-EC"/>
</dbReference>
<dbReference type="Pfam" id="PF00609">
    <property type="entry name" value="DAGK_acc"/>
    <property type="match status" value="1"/>
</dbReference>
<evidence type="ECO:0000256" key="6">
    <source>
        <dbReference type="ARBA" id="ARBA00022741"/>
    </source>
</evidence>
<dbReference type="PANTHER" id="PTHR11255:SF80">
    <property type="entry name" value="EYE-SPECIFIC DIACYLGLYCEROL KINASE"/>
    <property type="match status" value="1"/>
</dbReference>
<dbReference type="Gene3D" id="1.25.40.20">
    <property type="entry name" value="Ankyrin repeat-containing domain"/>
    <property type="match status" value="1"/>
</dbReference>
<keyword evidence="10 13" id="KW-0067">ATP-binding</keyword>
<feature type="region of interest" description="Disordered" evidence="14">
    <location>
        <begin position="336"/>
        <end position="359"/>
    </location>
</feature>
<sequence>MVIVSAATGRLCLPCYGRPGLIRTPSKKKKKRRRPSISATTVNAGQRRWPARVARVACSVGVIGSCLVRRNGSVTGSVRHHRPACAARVYRRSCSCPVPVTGACTVVPVRVLGYCGRSISAPAFRSPVTSRFSRGWSGRRKAVRYRDRALLPFRIRKTSADTHGRQIRCTPDWSENAVSGDHLWVPTSVSGDCCYLGDSDCTKHGPRMKCSACKIITHASCISALMERTQLQCKPTFRDVGVRQYREQTKTTHHWIHRRTEKGKCKQCGKSLQAKLSFSSKEIVALSCAWCKSSYHNKEACFNPERIGEECTLGTHRSIVVPPSWIVKLPRKGSFKSSLRKSTQKKKKAGKKPSVPKEPRTFVIKPIPTANLTPVLVFINPKSGGNQGAKLLQKFQWLLNPRQVFDLTQGGPKMGLEMFRKVPQLRVLACGGDGTVGWVLSVLDQINFVPPPAVGVLPLGTGNDLARALGWGGGYTDEPIGKILDNIGDSDTVLLDRWNLKVEPNPSVQNADPGKDNLPLNVVNNYFSLGVDAHIALEFHEAREAHPEKFNSRLRNKMFYGQAGGKDLLKRKWKGLAEFVTLECDGKDLTPKLKEHKVHAIVFLNIPSYGGGTHPWNKSGGQYEPATDDGMIEVVGLTTYQLPLLQAGGHGTCIAQCKSAKIVTSKTIPMQVDGEACKLKPSLIEMTLLNKAVMLAKRKPGRANVLQEKQESLNITLLKIMMADYEQNHYDKELLKQAAVNLGTLDVPVTDLEQVRVLINRYCEEQPDAPKLSPDWCFIDSCTAERFFRVDRAQENLHFITDIATDCIFVLDQECPTLPQTPEDENGSSGGGGQLSALPSHLSSVESSDRDSRDGTPQSPGGVKFFQRSLSGPGSGSASDSLSPAVDIPSRKSSQGSQGSHGSHDSPRGADDRPATGGTLGNGQSLDQLVNFKSNLLEKTTDAIIKAAKTGDLVMLKDLHMQGYSLLSIDSSGQTGLHYASRYGHKEIVRYLISYAPNTIINMIDNETGQTALHKAALTKRRSICYMLVAAGASLIIQDNNGRTPKLLALEAEDRELSGYLENQEQFQLADYQASA</sequence>